<comment type="pathway">
    <text evidence="3 7">Carbohydrate degradation; pentose phosphate pathway; D-ribulose 5-phosphate from D-glucose 6-phosphate (oxidative stage): step 2/3.</text>
</comment>
<dbReference type="GO" id="GO:0017057">
    <property type="term" value="F:6-phosphogluconolactonase activity"/>
    <property type="evidence" value="ECO:0007669"/>
    <property type="project" value="UniProtKB-UniRule"/>
</dbReference>
<dbReference type="NCBIfam" id="TIGR01198">
    <property type="entry name" value="pgl"/>
    <property type="match status" value="1"/>
</dbReference>
<evidence type="ECO:0000259" key="8">
    <source>
        <dbReference type="Pfam" id="PF01182"/>
    </source>
</evidence>
<dbReference type="EC" id="3.1.1.31" evidence="5 7"/>
<dbReference type="OrthoDB" id="9810967at2"/>
<evidence type="ECO:0000313" key="10">
    <source>
        <dbReference type="Proteomes" id="UP000009232"/>
    </source>
</evidence>
<dbReference type="SUPFAM" id="SSF100950">
    <property type="entry name" value="NagB/RpiA/CoA transferase-like"/>
    <property type="match status" value="1"/>
</dbReference>
<protein>
    <recommendedName>
        <fullName evidence="6 7">6-phosphogluconolactonase</fullName>
        <shortName evidence="7">6PGL</shortName>
        <ecNumber evidence="5 7">3.1.1.31</ecNumber>
    </recommendedName>
</protein>
<evidence type="ECO:0000256" key="2">
    <source>
        <dbReference type="ARBA" id="ARBA00002681"/>
    </source>
</evidence>
<proteinExistence type="inferred from homology"/>
<evidence type="ECO:0000256" key="1">
    <source>
        <dbReference type="ARBA" id="ARBA00000832"/>
    </source>
</evidence>
<dbReference type="RefSeq" id="WP_013835306.1">
    <property type="nucleotide sequence ID" value="NC_015581.1"/>
</dbReference>
<dbReference type="PANTHER" id="PTHR11054:SF0">
    <property type="entry name" value="6-PHOSPHOGLUCONOLACTONASE"/>
    <property type="match status" value="1"/>
</dbReference>
<keyword evidence="10" id="KW-1185">Reference proteome</keyword>
<dbReference type="PANTHER" id="PTHR11054">
    <property type="entry name" value="6-PHOSPHOGLUCONOLACTONASE"/>
    <property type="match status" value="1"/>
</dbReference>
<comment type="function">
    <text evidence="2 7">Hydrolysis of 6-phosphogluconolactone to 6-phosphogluconate.</text>
</comment>
<dbReference type="CDD" id="cd01400">
    <property type="entry name" value="6PGL"/>
    <property type="match status" value="1"/>
</dbReference>
<dbReference type="UniPathway" id="UPA00115">
    <property type="reaction ID" value="UER00409"/>
</dbReference>
<dbReference type="GO" id="GO:0005975">
    <property type="term" value="P:carbohydrate metabolic process"/>
    <property type="evidence" value="ECO:0007669"/>
    <property type="project" value="UniProtKB-UniRule"/>
</dbReference>
<dbReference type="InterPro" id="IPR005900">
    <property type="entry name" value="6-phosphogluconolactonase_DevB"/>
</dbReference>
<accession>F6DCE1</accession>
<dbReference type="InterPro" id="IPR037171">
    <property type="entry name" value="NagB/RpiA_transferase-like"/>
</dbReference>
<evidence type="ECO:0000256" key="5">
    <source>
        <dbReference type="ARBA" id="ARBA00013198"/>
    </source>
</evidence>
<dbReference type="InterPro" id="IPR039104">
    <property type="entry name" value="6PGL"/>
</dbReference>
<evidence type="ECO:0000313" key="9">
    <source>
        <dbReference type="EMBL" id="AEG31527.1"/>
    </source>
</evidence>
<dbReference type="InterPro" id="IPR006148">
    <property type="entry name" value="Glc/Gal-6P_isomerase"/>
</dbReference>
<comment type="similarity">
    <text evidence="4 7">Belongs to the glucosamine/galactosamine-6-phosphate isomerase family. 6-phosphogluconolactonase subfamily.</text>
</comment>
<reference evidence="9 10" key="1">
    <citation type="submission" date="2011-05" db="EMBL/GenBank/DDBJ databases">
        <title>Complete sequence of Thioalkalimicrobium cyclicum ALM1.</title>
        <authorList>
            <consortium name="US DOE Joint Genome Institute"/>
            <person name="Lucas S."/>
            <person name="Han J."/>
            <person name="Lapidus A."/>
            <person name="Cheng J.-F."/>
            <person name="Goodwin L."/>
            <person name="Pitluck S."/>
            <person name="Peters L."/>
            <person name="Mikhailova N."/>
            <person name="Davenport K."/>
            <person name="Han C."/>
            <person name="Tapia R."/>
            <person name="Land M."/>
            <person name="Hauser L."/>
            <person name="Kyrpides N."/>
            <person name="Ivanova N."/>
            <person name="Pagani I."/>
            <person name="Kappler U."/>
            <person name="Woyke T."/>
        </authorList>
    </citation>
    <scope>NUCLEOTIDE SEQUENCE [LARGE SCALE GENOMIC DNA]</scope>
    <source>
        <strain evidence="10">DSM 14477 / JCM 11371 / ALM1</strain>
    </source>
</reference>
<dbReference type="HOGENOM" id="CLU_053947_2_0_6"/>
<evidence type="ECO:0000256" key="6">
    <source>
        <dbReference type="ARBA" id="ARBA00020337"/>
    </source>
</evidence>
<evidence type="ECO:0000256" key="4">
    <source>
        <dbReference type="ARBA" id="ARBA00010662"/>
    </source>
</evidence>
<keyword evidence="7 9" id="KW-0378">Hydrolase</keyword>
<dbReference type="Proteomes" id="UP000009232">
    <property type="component" value="Chromosome"/>
</dbReference>
<dbReference type="STRING" id="717773.Thicy_0755"/>
<dbReference type="KEGG" id="tcy:Thicy_0755"/>
<dbReference type="EMBL" id="CP002776">
    <property type="protein sequence ID" value="AEG31527.1"/>
    <property type="molecule type" value="Genomic_DNA"/>
</dbReference>
<feature type="domain" description="Glucosamine/galactosamine-6-phosphate isomerase" evidence="8">
    <location>
        <begin position="18"/>
        <end position="214"/>
    </location>
</feature>
<gene>
    <name evidence="7" type="primary">pgl</name>
    <name evidence="9" type="ordered locus">Thicy_0755</name>
</gene>
<sequence>MTSPAEVVYPKEWRIFKNSELLAQQAVADIVTTSEIAIKARGAFHLVTAGGRTPNRIYQLLAQTEQDWSRWHIYTGDERVAPLGDTQRNATALFSHWLNEVSIPEANLHLMQTHWPVAEALADYQQQVAGLVFDMTLLGMGEDGHTASLFPNQAWRILAGDVALVIDSPKPPPVRLTLTLACLNRSRQIIKLITGAEKNPAILEWLAGDELPIVAPLGSEVTKVYLDESACLGA</sequence>
<dbReference type="Pfam" id="PF01182">
    <property type="entry name" value="Glucosamine_iso"/>
    <property type="match status" value="1"/>
</dbReference>
<dbReference type="GO" id="GO:0006098">
    <property type="term" value="P:pentose-phosphate shunt"/>
    <property type="evidence" value="ECO:0007669"/>
    <property type="project" value="UniProtKB-UniPathway"/>
</dbReference>
<evidence type="ECO:0000256" key="3">
    <source>
        <dbReference type="ARBA" id="ARBA00004961"/>
    </source>
</evidence>
<evidence type="ECO:0000256" key="7">
    <source>
        <dbReference type="RuleBase" id="RU365095"/>
    </source>
</evidence>
<dbReference type="eggNOG" id="COG0363">
    <property type="taxonomic scope" value="Bacteria"/>
</dbReference>
<name>F6DCE1_THICA</name>
<dbReference type="AlphaFoldDB" id="F6DCE1"/>
<dbReference type="Gene3D" id="3.40.50.1360">
    <property type="match status" value="1"/>
</dbReference>
<comment type="catalytic activity">
    <reaction evidence="1 7">
        <text>6-phospho-D-glucono-1,5-lactone + H2O = 6-phospho-D-gluconate + H(+)</text>
        <dbReference type="Rhea" id="RHEA:12556"/>
        <dbReference type="ChEBI" id="CHEBI:15377"/>
        <dbReference type="ChEBI" id="CHEBI:15378"/>
        <dbReference type="ChEBI" id="CHEBI:57955"/>
        <dbReference type="ChEBI" id="CHEBI:58759"/>
        <dbReference type="EC" id="3.1.1.31"/>
    </reaction>
</comment>
<organism evidence="9 10">
    <name type="scientific">Thiomicrospira cyclica (strain DSM 14477 / JCM 11371 / ALM1)</name>
    <name type="common">Thioalkalimicrobium cyclicum</name>
    <dbReference type="NCBI Taxonomy" id="717773"/>
    <lineage>
        <taxon>Bacteria</taxon>
        <taxon>Pseudomonadati</taxon>
        <taxon>Pseudomonadota</taxon>
        <taxon>Gammaproteobacteria</taxon>
        <taxon>Thiotrichales</taxon>
        <taxon>Piscirickettsiaceae</taxon>
        <taxon>Thiomicrospira</taxon>
    </lineage>
</organism>